<dbReference type="Gene3D" id="2.40.50.1070">
    <property type="match status" value="1"/>
</dbReference>
<dbReference type="InterPro" id="IPR012340">
    <property type="entry name" value="NA-bd_OB-fold"/>
</dbReference>
<dbReference type="GO" id="GO:0070475">
    <property type="term" value="P:rRNA base methylation"/>
    <property type="evidence" value="ECO:0007669"/>
    <property type="project" value="TreeGrafter"/>
</dbReference>
<evidence type="ECO:0000259" key="5">
    <source>
        <dbReference type="PROSITE" id="PS50926"/>
    </source>
</evidence>
<organism evidence="6 7">
    <name type="scientific">Alkalibaculum sporogenes</name>
    <dbReference type="NCBI Taxonomy" id="2655001"/>
    <lineage>
        <taxon>Bacteria</taxon>
        <taxon>Bacillati</taxon>
        <taxon>Bacillota</taxon>
        <taxon>Clostridia</taxon>
        <taxon>Eubacteriales</taxon>
        <taxon>Eubacteriaceae</taxon>
        <taxon>Alkalibaculum</taxon>
    </lineage>
</organism>
<dbReference type="AlphaFoldDB" id="A0A6A7K5I4"/>
<dbReference type="InterPro" id="IPR002792">
    <property type="entry name" value="TRAM_dom"/>
</dbReference>
<dbReference type="NCBIfam" id="TIGR00479">
    <property type="entry name" value="rumA"/>
    <property type="match status" value="1"/>
</dbReference>
<dbReference type="FunFam" id="3.40.50.150:FF:000009">
    <property type="entry name" value="23S rRNA (Uracil(1939)-C(5))-methyltransferase RlmD"/>
    <property type="match status" value="1"/>
</dbReference>
<keyword evidence="7" id="KW-1185">Reference proteome</keyword>
<gene>
    <name evidence="6" type="primary">rlmD</name>
    <name evidence="6" type="ORF">GC105_02570</name>
</gene>
<proteinExistence type="inferred from homology"/>
<dbReference type="RefSeq" id="WP_152801385.1">
    <property type="nucleotide sequence ID" value="NZ_WHNX01000003.1"/>
</dbReference>
<dbReference type="Pfam" id="PF05958">
    <property type="entry name" value="tRNA_U5-meth_tr"/>
    <property type="match status" value="1"/>
</dbReference>
<dbReference type="InterPro" id="IPR010280">
    <property type="entry name" value="U5_MeTrfase_fam"/>
</dbReference>
<dbReference type="Proteomes" id="UP000440004">
    <property type="component" value="Unassembled WGS sequence"/>
</dbReference>
<dbReference type="GO" id="GO:0070041">
    <property type="term" value="F:rRNA (uridine-C5-)-methyltransferase activity"/>
    <property type="evidence" value="ECO:0007669"/>
    <property type="project" value="TreeGrafter"/>
</dbReference>
<sequence length="452" mass="51136">MVKKGETIDITIDDIKFPNKGIAYIENNKKIIIKNSIPGQKLRVKIKKKKGDKVDAILLEILEKAPNEVDGPCPVFKECGGCSYQNLNYEDQLLLKEKFILDILKDFHLEDIYEGVEGSKKTFEYRNKMEFSFGDEYKDGPLTLGLHKRGSMYDIVNTSVCLLVDNDFRIILTSVLNFASHHNYTYYHKRSHEGFLRHLVVRKGIMTGDILINFVTSSQGQLHEDDLVNSILNLPLLGSIKGIIHTTNESMADIVQSDKSKLLYGQDFIYDKLFDLSFKITPYSFFQTNTIGAMQLYSTVKEFVGTIRHNTIYDLYCGTGTIAQVLSSNADKVIGIEIVEEAVVAARENAKLNKIDNCEFYSGDVLDLLDNIKESPDIIILDPPRDGIHPKAISKIINFQPKAYIYVSCKPTSLARDLPYFLQAGYTVTRLKSVDMFSQTPHVETVALLTIK</sequence>
<feature type="domain" description="TRAM" evidence="5">
    <location>
        <begin position="1"/>
        <end position="60"/>
    </location>
</feature>
<dbReference type="CDD" id="cd02440">
    <property type="entry name" value="AdoMet_MTases"/>
    <property type="match status" value="1"/>
</dbReference>
<feature type="binding site" evidence="4">
    <location>
        <position position="337"/>
    </location>
    <ligand>
        <name>S-adenosyl-L-methionine</name>
        <dbReference type="ChEBI" id="CHEBI:59789"/>
    </ligand>
</feature>
<feature type="active site" description="Nucleophile" evidence="4">
    <location>
        <position position="409"/>
    </location>
</feature>
<dbReference type="EMBL" id="WHNX01000003">
    <property type="protein sequence ID" value="MPW24678.1"/>
    <property type="molecule type" value="Genomic_DNA"/>
</dbReference>
<name>A0A6A7K5I4_9FIRM</name>
<dbReference type="SUPFAM" id="SSF50249">
    <property type="entry name" value="Nucleic acid-binding proteins"/>
    <property type="match status" value="1"/>
</dbReference>
<feature type="binding site" evidence="4">
    <location>
        <position position="287"/>
    </location>
    <ligand>
        <name>S-adenosyl-L-methionine</name>
        <dbReference type="ChEBI" id="CHEBI:59789"/>
    </ligand>
</feature>
<keyword evidence="2 4" id="KW-0808">Transferase</keyword>
<dbReference type="SUPFAM" id="SSF53335">
    <property type="entry name" value="S-adenosyl-L-methionine-dependent methyltransferases"/>
    <property type="match status" value="1"/>
</dbReference>
<protein>
    <submittedName>
        <fullName evidence="6">23S rRNA (Uracil(1939)-C(5))-methyltransferase RlmD</fullName>
        <ecNumber evidence="6">2.1.1.190</ecNumber>
    </submittedName>
</protein>
<dbReference type="PROSITE" id="PS51687">
    <property type="entry name" value="SAM_MT_RNA_M5U"/>
    <property type="match status" value="1"/>
</dbReference>
<feature type="binding site" evidence="4">
    <location>
        <position position="316"/>
    </location>
    <ligand>
        <name>S-adenosyl-L-methionine</name>
        <dbReference type="ChEBI" id="CHEBI:59789"/>
    </ligand>
</feature>
<reference evidence="6 7" key="1">
    <citation type="submission" date="2019-10" db="EMBL/GenBank/DDBJ databases">
        <title>Alkalibaculum tamaniensis sp.nov., a new alkaliphilic acetogen, isolated on methoxylated aromatics from a mud volcano.</title>
        <authorList>
            <person name="Khomyakova M.A."/>
            <person name="Merkel A.Y."/>
            <person name="Bonch-Osmolovskaya E.A."/>
            <person name="Slobodkin A.I."/>
        </authorList>
    </citation>
    <scope>NUCLEOTIDE SEQUENCE [LARGE SCALE GENOMIC DNA]</scope>
    <source>
        <strain evidence="6 7">M08DMB</strain>
    </source>
</reference>
<evidence type="ECO:0000313" key="6">
    <source>
        <dbReference type="EMBL" id="MPW24678.1"/>
    </source>
</evidence>
<dbReference type="PANTHER" id="PTHR11061">
    <property type="entry name" value="RNA M5U METHYLTRANSFERASE"/>
    <property type="match status" value="1"/>
</dbReference>
<evidence type="ECO:0000256" key="3">
    <source>
        <dbReference type="ARBA" id="ARBA00022691"/>
    </source>
</evidence>
<comment type="similarity">
    <text evidence="4">Belongs to the class I-like SAM-binding methyltransferase superfamily. RNA M5U methyltransferase family.</text>
</comment>
<dbReference type="InterPro" id="IPR029063">
    <property type="entry name" value="SAM-dependent_MTases_sf"/>
</dbReference>
<accession>A0A6A7K5I4</accession>
<dbReference type="Gene3D" id="2.40.50.140">
    <property type="entry name" value="Nucleic acid-binding proteins"/>
    <property type="match status" value="1"/>
</dbReference>
<evidence type="ECO:0000313" key="7">
    <source>
        <dbReference type="Proteomes" id="UP000440004"/>
    </source>
</evidence>
<keyword evidence="1 4" id="KW-0489">Methyltransferase</keyword>
<evidence type="ECO:0000256" key="4">
    <source>
        <dbReference type="PROSITE-ProRule" id="PRU01024"/>
    </source>
</evidence>
<evidence type="ECO:0000256" key="2">
    <source>
        <dbReference type="ARBA" id="ARBA00022679"/>
    </source>
</evidence>
<dbReference type="EC" id="2.1.1.190" evidence="6"/>
<evidence type="ECO:0000256" key="1">
    <source>
        <dbReference type="ARBA" id="ARBA00022603"/>
    </source>
</evidence>
<dbReference type="PROSITE" id="PS50926">
    <property type="entry name" value="TRAM"/>
    <property type="match status" value="1"/>
</dbReference>
<keyword evidence="3 4" id="KW-0949">S-adenosyl-L-methionine</keyword>
<dbReference type="Gene3D" id="3.40.50.150">
    <property type="entry name" value="Vaccinia Virus protein VP39"/>
    <property type="match status" value="1"/>
</dbReference>
<dbReference type="PANTHER" id="PTHR11061:SF30">
    <property type="entry name" value="TRNA (URACIL(54)-C(5))-METHYLTRANSFERASE"/>
    <property type="match status" value="1"/>
</dbReference>
<dbReference type="Pfam" id="PF01938">
    <property type="entry name" value="TRAM"/>
    <property type="match status" value="1"/>
</dbReference>
<comment type="caution">
    <text evidence="6">The sequence shown here is derived from an EMBL/GenBank/DDBJ whole genome shotgun (WGS) entry which is preliminary data.</text>
</comment>
<feature type="binding site" evidence="4">
    <location>
        <position position="382"/>
    </location>
    <ligand>
        <name>S-adenosyl-L-methionine</name>
        <dbReference type="ChEBI" id="CHEBI:59789"/>
    </ligand>
</feature>